<organism evidence="7 8">
    <name type="scientific">Amycolatopsis rubida</name>
    <dbReference type="NCBI Taxonomy" id="112413"/>
    <lineage>
        <taxon>Bacteria</taxon>
        <taxon>Bacillati</taxon>
        <taxon>Actinomycetota</taxon>
        <taxon>Actinomycetes</taxon>
        <taxon>Pseudonocardiales</taxon>
        <taxon>Pseudonocardiaceae</taxon>
        <taxon>Amycolatopsis</taxon>
    </lineage>
</organism>
<dbReference type="SMART" id="SM00346">
    <property type="entry name" value="HTH_ICLR"/>
    <property type="match status" value="1"/>
</dbReference>
<feature type="region of interest" description="Disordered" evidence="4">
    <location>
        <begin position="266"/>
        <end position="301"/>
    </location>
</feature>
<name>A0A1I5LBK9_9PSEU</name>
<dbReference type="InterPro" id="IPR029016">
    <property type="entry name" value="GAF-like_dom_sf"/>
</dbReference>
<dbReference type="GO" id="GO:0045892">
    <property type="term" value="P:negative regulation of DNA-templated transcription"/>
    <property type="evidence" value="ECO:0007669"/>
    <property type="project" value="TreeGrafter"/>
</dbReference>
<dbReference type="AlphaFoldDB" id="A0A1I5LBK9"/>
<dbReference type="InterPro" id="IPR050707">
    <property type="entry name" value="HTH_MetabolicPath_Reg"/>
</dbReference>
<dbReference type="SUPFAM" id="SSF46785">
    <property type="entry name" value="Winged helix' DNA-binding domain"/>
    <property type="match status" value="1"/>
</dbReference>
<dbReference type="Pfam" id="PF09339">
    <property type="entry name" value="HTH_IclR"/>
    <property type="match status" value="1"/>
</dbReference>
<dbReference type="Pfam" id="PF01614">
    <property type="entry name" value="IclR_C"/>
    <property type="match status" value="1"/>
</dbReference>
<dbReference type="PANTHER" id="PTHR30136">
    <property type="entry name" value="HELIX-TURN-HELIX TRANSCRIPTIONAL REGULATOR, ICLR FAMILY"/>
    <property type="match status" value="1"/>
</dbReference>
<dbReference type="InterPro" id="IPR036390">
    <property type="entry name" value="WH_DNA-bd_sf"/>
</dbReference>
<evidence type="ECO:0000259" key="6">
    <source>
        <dbReference type="PROSITE" id="PS51078"/>
    </source>
</evidence>
<dbReference type="GO" id="GO:0003677">
    <property type="term" value="F:DNA binding"/>
    <property type="evidence" value="ECO:0007669"/>
    <property type="project" value="UniProtKB-KW"/>
</dbReference>
<dbReference type="Gene3D" id="1.10.10.10">
    <property type="entry name" value="Winged helix-like DNA-binding domain superfamily/Winged helix DNA-binding domain"/>
    <property type="match status" value="1"/>
</dbReference>
<evidence type="ECO:0000256" key="3">
    <source>
        <dbReference type="ARBA" id="ARBA00023163"/>
    </source>
</evidence>
<evidence type="ECO:0000313" key="8">
    <source>
        <dbReference type="Proteomes" id="UP000199137"/>
    </source>
</evidence>
<dbReference type="SUPFAM" id="SSF55781">
    <property type="entry name" value="GAF domain-like"/>
    <property type="match status" value="1"/>
</dbReference>
<dbReference type="EMBL" id="FOWC01000003">
    <property type="protein sequence ID" value="SFO94572.1"/>
    <property type="molecule type" value="Genomic_DNA"/>
</dbReference>
<dbReference type="PROSITE" id="PS51078">
    <property type="entry name" value="ICLR_ED"/>
    <property type="match status" value="1"/>
</dbReference>
<feature type="domain" description="IclR-ED" evidence="6">
    <location>
        <begin position="84"/>
        <end position="262"/>
    </location>
</feature>
<dbReference type="InterPro" id="IPR014757">
    <property type="entry name" value="Tscrpt_reg_IclR_C"/>
</dbReference>
<keyword evidence="2" id="KW-0238">DNA-binding</keyword>
<dbReference type="Gene3D" id="3.30.450.40">
    <property type="match status" value="1"/>
</dbReference>
<dbReference type="RefSeq" id="WP_244287178.1">
    <property type="nucleotide sequence ID" value="NZ_FOWC01000003.1"/>
</dbReference>
<proteinExistence type="predicted"/>
<reference evidence="7 8" key="1">
    <citation type="submission" date="2016-10" db="EMBL/GenBank/DDBJ databases">
        <authorList>
            <person name="de Groot N.N."/>
        </authorList>
    </citation>
    <scope>NUCLEOTIDE SEQUENCE [LARGE SCALE GENOMIC DNA]</scope>
    <source>
        <strain evidence="7 8">DSM 44637</strain>
    </source>
</reference>
<dbReference type="InterPro" id="IPR005471">
    <property type="entry name" value="Tscrpt_reg_IclR_N"/>
</dbReference>
<evidence type="ECO:0000256" key="4">
    <source>
        <dbReference type="SAM" id="MobiDB-lite"/>
    </source>
</evidence>
<dbReference type="InterPro" id="IPR036388">
    <property type="entry name" value="WH-like_DNA-bd_sf"/>
</dbReference>
<dbReference type="PROSITE" id="PS51077">
    <property type="entry name" value="HTH_ICLR"/>
    <property type="match status" value="1"/>
</dbReference>
<dbReference type="GO" id="GO:0003700">
    <property type="term" value="F:DNA-binding transcription factor activity"/>
    <property type="evidence" value="ECO:0007669"/>
    <property type="project" value="TreeGrafter"/>
</dbReference>
<evidence type="ECO:0000259" key="5">
    <source>
        <dbReference type="PROSITE" id="PS51077"/>
    </source>
</evidence>
<accession>A0A1I5LBK9</accession>
<dbReference type="STRING" id="112413.SAMN05421854_103524"/>
<evidence type="ECO:0000256" key="1">
    <source>
        <dbReference type="ARBA" id="ARBA00023015"/>
    </source>
</evidence>
<dbReference type="Proteomes" id="UP000199137">
    <property type="component" value="Unassembled WGS sequence"/>
</dbReference>
<protein>
    <submittedName>
        <fullName evidence="7">Transcriptional regulator, IclR family</fullName>
    </submittedName>
</protein>
<dbReference type="PANTHER" id="PTHR30136:SF24">
    <property type="entry name" value="HTH-TYPE TRANSCRIPTIONAL REPRESSOR ALLR"/>
    <property type="match status" value="1"/>
</dbReference>
<feature type="domain" description="HTH iclR-type" evidence="5">
    <location>
        <begin position="23"/>
        <end position="83"/>
    </location>
</feature>
<gene>
    <name evidence="7" type="ORF">SAMN05421854_103524</name>
</gene>
<evidence type="ECO:0000256" key="2">
    <source>
        <dbReference type="ARBA" id="ARBA00023125"/>
    </source>
</evidence>
<evidence type="ECO:0000313" key="7">
    <source>
        <dbReference type="EMBL" id="SFO94572.1"/>
    </source>
</evidence>
<keyword evidence="1" id="KW-0805">Transcription regulation</keyword>
<keyword evidence="3" id="KW-0804">Transcription</keyword>
<sequence length="301" mass="32431">MTVAAIETGSLGTDGTQNRTVAPSMVERMTLILDAFDAPSTRLTLEQVARTTHLPRSTAHRILDQLVRLQWLSHSSFGYALGARALNLGGTGGNHLELREATAAVLHELRLRTGMVAHLAILDGADVRYLDKVGGRFAAIVPSRVGGRAPAQCTALGKAMLAWLSAEQVEDRVMPTLVRQTSRTIRDPVTLHRELGRIRDRNGLAFERGECFSGISCVAAAIRGPEGPEAAISLVGDAHTALERVAPLVVVAARQVTQELYPMVRSHPAGTNHPQRTPSHRDATGPGTARRSTFDLAEARR</sequence>